<evidence type="ECO:0000256" key="1">
    <source>
        <dbReference type="ARBA" id="ARBA00000085"/>
    </source>
</evidence>
<dbReference type="InterPro" id="IPR000014">
    <property type="entry name" value="PAS"/>
</dbReference>
<dbReference type="InterPro" id="IPR029016">
    <property type="entry name" value="GAF-like_dom_sf"/>
</dbReference>
<keyword evidence="6" id="KW-0808">Transferase</keyword>
<dbReference type="InterPro" id="IPR005467">
    <property type="entry name" value="His_kinase_dom"/>
</dbReference>
<evidence type="ECO:0000256" key="6">
    <source>
        <dbReference type="ARBA" id="ARBA00022679"/>
    </source>
</evidence>
<sequence>MTDAQTAVLHAGPSGSALLMLLEEVARAANEADSVEEAGSVALHAVCRFTEWPAGHLCVPDADDPTVLVSSGVWALPDAGAADYGPLRRVTDPLRFPRGVGLPGTVAATGAPVWSVDVVSDPGFIRADDGTNLGIVSAMALPVIGRAGVIAVLEFFSRVPLEPQEDLLRALGTIGTQLGRVADRVSAQREVETAARRLEEIIETSAEAFVEMDADGMIQAWNAAAEQMFGIPRDLALGQSLAETIVPPHLRDAHRSGIARFLATGVQTVIGRRIEITAWRPDTGEFPVDLAIWARRDGDSWRFNAFLHDIRDRKRGEEALQEALQRERANAARLKKLDQAKDDFVATVSHELRTPLTSMSGYLELMLDGDAGPVPEHQQRMLQTMARNAGRLRALIEDLLLVNQMDAGNLHLELESTPLPGLVNRAVTAVTGLADARSQRIEVGLDPDLGPVLADAAHLERAARALLTNAVKFSPDGAAIRVLGRRTDGEVELAVVDEGVGIEAEDLPRLFDRFFRTTQATRAAVQGAGLGLTIARRIVEEHGGTISVCSKLGRGSTFRIHLPAST</sequence>
<evidence type="ECO:0000256" key="8">
    <source>
        <dbReference type="ARBA" id="ARBA00023012"/>
    </source>
</evidence>
<reference evidence="12" key="1">
    <citation type="submission" date="2021-01" db="EMBL/GenBank/DDBJ databases">
        <title>Whole genome shotgun sequence of Virgisporangium aurantiacum NBRC 16421.</title>
        <authorList>
            <person name="Komaki H."/>
            <person name="Tamura T."/>
        </authorList>
    </citation>
    <scope>NUCLEOTIDE SEQUENCE</scope>
    <source>
        <strain evidence="12">NBRC 16421</strain>
    </source>
</reference>
<dbReference type="GO" id="GO:0005509">
    <property type="term" value="F:calcium ion binding"/>
    <property type="evidence" value="ECO:0007669"/>
    <property type="project" value="UniProtKB-ARBA"/>
</dbReference>
<dbReference type="EC" id="2.7.13.3" evidence="4"/>
<protein>
    <recommendedName>
        <fullName evidence="4">histidine kinase</fullName>
        <ecNumber evidence="4">2.7.13.3</ecNumber>
    </recommendedName>
</protein>
<dbReference type="PROSITE" id="PS50109">
    <property type="entry name" value="HIS_KIN"/>
    <property type="match status" value="1"/>
</dbReference>
<evidence type="ECO:0000256" key="7">
    <source>
        <dbReference type="ARBA" id="ARBA00022777"/>
    </source>
</evidence>
<proteinExistence type="predicted"/>
<evidence type="ECO:0000256" key="3">
    <source>
        <dbReference type="ARBA" id="ARBA00004236"/>
    </source>
</evidence>
<organism evidence="12 13">
    <name type="scientific">Virgisporangium aurantiacum</name>
    <dbReference type="NCBI Taxonomy" id="175570"/>
    <lineage>
        <taxon>Bacteria</taxon>
        <taxon>Bacillati</taxon>
        <taxon>Actinomycetota</taxon>
        <taxon>Actinomycetes</taxon>
        <taxon>Micromonosporales</taxon>
        <taxon>Micromonosporaceae</taxon>
        <taxon>Virgisporangium</taxon>
    </lineage>
</organism>
<dbReference type="AlphaFoldDB" id="A0A8J3ZAW5"/>
<evidence type="ECO:0000313" key="12">
    <source>
        <dbReference type="EMBL" id="GIJ57938.1"/>
    </source>
</evidence>
<dbReference type="CDD" id="cd00082">
    <property type="entry name" value="HisKA"/>
    <property type="match status" value="1"/>
</dbReference>
<dbReference type="GO" id="GO:0006355">
    <property type="term" value="P:regulation of DNA-templated transcription"/>
    <property type="evidence" value="ECO:0007669"/>
    <property type="project" value="InterPro"/>
</dbReference>
<dbReference type="SUPFAM" id="SSF55785">
    <property type="entry name" value="PYP-like sensor domain (PAS domain)"/>
    <property type="match status" value="1"/>
</dbReference>
<dbReference type="CDD" id="cd00130">
    <property type="entry name" value="PAS"/>
    <property type="match status" value="1"/>
</dbReference>
<keyword evidence="13" id="KW-1185">Reference proteome</keyword>
<dbReference type="InterPro" id="IPR035965">
    <property type="entry name" value="PAS-like_dom_sf"/>
</dbReference>
<comment type="subcellular location">
    <subcellularLocation>
        <location evidence="3">Cell membrane</location>
    </subcellularLocation>
</comment>
<comment type="cofactor">
    <cofactor evidence="2">
        <name>a divalent metal cation</name>
        <dbReference type="ChEBI" id="CHEBI:60240"/>
    </cofactor>
</comment>
<dbReference type="PROSITE" id="PS50112">
    <property type="entry name" value="PAS"/>
    <property type="match status" value="1"/>
</dbReference>
<dbReference type="InterPro" id="IPR003594">
    <property type="entry name" value="HATPase_dom"/>
</dbReference>
<comment type="caution">
    <text evidence="12">The sequence shown here is derived from an EMBL/GenBank/DDBJ whole genome shotgun (WGS) entry which is preliminary data.</text>
</comment>
<dbReference type="NCBIfam" id="TIGR00229">
    <property type="entry name" value="sensory_box"/>
    <property type="match status" value="1"/>
</dbReference>
<dbReference type="Gene3D" id="3.30.450.40">
    <property type="match status" value="1"/>
</dbReference>
<dbReference type="PRINTS" id="PR00344">
    <property type="entry name" value="BCTRLSENSOR"/>
</dbReference>
<dbReference type="Pfam" id="PF02518">
    <property type="entry name" value="HATPase_c"/>
    <property type="match status" value="1"/>
</dbReference>
<gene>
    <name evidence="12" type="ORF">Vau01_054540</name>
</gene>
<dbReference type="FunFam" id="3.30.565.10:FF:000006">
    <property type="entry name" value="Sensor histidine kinase WalK"/>
    <property type="match status" value="1"/>
</dbReference>
<keyword evidence="5" id="KW-0597">Phosphoprotein</keyword>
<dbReference type="GO" id="GO:0009927">
    <property type="term" value="F:histidine phosphotransfer kinase activity"/>
    <property type="evidence" value="ECO:0007669"/>
    <property type="project" value="TreeGrafter"/>
</dbReference>
<evidence type="ECO:0000256" key="5">
    <source>
        <dbReference type="ARBA" id="ARBA00022553"/>
    </source>
</evidence>
<dbReference type="SMART" id="SM00065">
    <property type="entry name" value="GAF"/>
    <property type="match status" value="1"/>
</dbReference>
<evidence type="ECO:0000313" key="13">
    <source>
        <dbReference type="Proteomes" id="UP000612585"/>
    </source>
</evidence>
<feature type="domain" description="PAS" evidence="11">
    <location>
        <begin position="194"/>
        <end position="265"/>
    </location>
</feature>
<dbReference type="InterPro" id="IPR003661">
    <property type="entry name" value="HisK_dim/P_dom"/>
</dbReference>
<comment type="catalytic activity">
    <reaction evidence="1">
        <text>ATP + protein L-histidine = ADP + protein N-phospho-L-histidine.</text>
        <dbReference type="EC" id="2.7.13.3"/>
    </reaction>
</comment>
<dbReference type="InterPro" id="IPR036097">
    <property type="entry name" value="HisK_dim/P_sf"/>
</dbReference>
<evidence type="ECO:0000256" key="9">
    <source>
        <dbReference type="ARBA" id="ARBA00023136"/>
    </source>
</evidence>
<evidence type="ECO:0000256" key="4">
    <source>
        <dbReference type="ARBA" id="ARBA00012438"/>
    </source>
</evidence>
<dbReference type="InterPro" id="IPR013767">
    <property type="entry name" value="PAS_fold"/>
</dbReference>
<keyword evidence="7" id="KW-0418">Kinase</keyword>
<dbReference type="RefSeq" id="WP_203997884.1">
    <property type="nucleotide sequence ID" value="NZ_BOPG01000033.1"/>
</dbReference>
<name>A0A8J3ZAW5_9ACTN</name>
<dbReference type="InterPro" id="IPR036890">
    <property type="entry name" value="HATPase_C_sf"/>
</dbReference>
<feature type="domain" description="Histidine kinase" evidence="10">
    <location>
        <begin position="347"/>
        <end position="566"/>
    </location>
</feature>
<keyword evidence="9" id="KW-0472">Membrane</keyword>
<dbReference type="Pfam" id="PF00512">
    <property type="entry name" value="HisKA"/>
    <property type="match status" value="1"/>
</dbReference>
<dbReference type="GO" id="GO:0005886">
    <property type="term" value="C:plasma membrane"/>
    <property type="evidence" value="ECO:0007669"/>
    <property type="project" value="UniProtKB-SubCell"/>
</dbReference>
<dbReference type="PANTHER" id="PTHR43047:SF72">
    <property type="entry name" value="OSMOSENSING HISTIDINE PROTEIN KINASE SLN1"/>
    <property type="match status" value="1"/>
</dbReference>
<accession>A0A8J3ZAW5</accession>
<evidence type="ECO:0000256" key="2">
    <source>
        <dbReference type="ARBA" id="ARBA00001968"/>
    </source>
</evidence>
<dbReference type="PANTHER" id="PTHR43047">
    <property type="entry name" value="TWO-COMPONENT HISTIDINE PROTEIN KINASE"/>
    <property type="match status" value="1"/>
</dbReference>
<dbReference type="InterPro" id="IPR003018">
    <property type="entry name" value="GAF"/>
</dbReference>
<dbReference type="SMART" id="SM00387">
    <property type="entry name" value="HATPase_c"/>
    <property type="match status" value="1"/>
</dbReference>
<dbReference type="Gene3D" id="3.30.565.10">
    <property type="entry name" value="Histidine kinase-like ATPase, C-terminal domain"/>
    <property type="match status" value="1"/>
</dbReference>
<dbReference type="InterPro" id="IPR004358">
    <property type="entry name" value="Sig_transdc_His_kin-like_C"/>
</dbReference>
<dbReference type="SMART" id="SM00091">
    <property type="entry name" value="PAS"/>
    <property type="match status" value="1"/>
</dbReference>
<dbReference type="Gene3D" id="3.30.450.20">
    <property type="entry name" value="PAS domain"/>
    <property type="match status" value="1"/>
</dbReference>
<evidence type="ECO:0000259" key="10">
    <source>
        <dbReference type="PROSITE" id="PS50109"/>
    </source>
</evidence>
<dbReference type="SMART" id="SM00388">
    <property type="entry name" value="HisKA"/>
    <property type="match status" value="1"/>
</dbReference>
<dbReference type="SUPFAM" id="SSF47384">
    <property type="entry name" value="Homodimeric domain of signal transducing histidine kinase"/>
    <property type="match status" value="1"/>
</dbReference>
<dbReference type="FunFam" id="1.10.287.130:FF:000001">
    <property type="entry name" value="Two-component sensor histidine kinase"/>
    <property type="match status" value="1"/>
</dbReference>
<evidence type="ECO:0000259" key="11">
    <source>
        <dbReference type="PROSITE" id="PS50112"/>
    </source>
</evidence>
<dbReference type="EMBL" id="BOPG01000033">
    <property type="protein sequence ID" value="GIJ57938.1"/>
    <property type="molecule type" value="Genomic_DNA"/>
</dbReference>
<dbReference type="GO" id="GO:0000155">
    <property type="term" value="F:phosphorelay sensor kinase activity"/>
    <property type="evidence" value="ECO:0007669"/>
    <property type="project" value="InterPro"/>
</dbReference>
<dbReference type="SUPFAM" id="SSF55874">
    <property type="entry name" value="ATPase domain of HSP90 chaperone/DNA topoisomerase II/histidine kinase"/>
    <property type="match status" value="1"/>
</dbReference>
<dbReference type="Pfam" id="PF00989">
    <property type="entry name" value="PAS"/>
    <property type="match status" value="1"/>
</dbReference>
<dbReference type="Gene3D" id="1.10.287.130">
    <property type="match status" value="1"/>
</dbReference>
<dbReference type="Proteomes" id="UP000612585">
    <property type="component" value="Unassembled WGS sequence"/>
</dbReference>
<dbReference type="CDD" id="cd00075">
    <property type="entry name" value="HATPase"/>
    <property type="match status" value="1"/>
</dbReference>
<dbReference type="SUPFAM" id="SSF55781">
    <property type="entry name" value="GAF domain-like"/>
    <property type="match status" value="1"/>
</dbReference>
<dbReference type="Pfam" id="PF13185">
    <property type="entry name" value="GAF_2"/>
    <property type="match status" value="1"/>
</dbReference>
<keyword evidence="8" id="KW-0902">Two-component regulatory system</keyword>